<dbReference type="EMBL" id="JRES01000409">
    <property type="protein sequence ID" value="KNC31536.1"/>
    <property type="molecule type" value="Genomic_DNA"/>
</dbReference>
<dbReference type="Gene3D" id="2.20.25.240">
    <property type="match status" value="1"/>
</dbReference>
<dbReference type="InterPro" id="IPR007588">
    <property type="entry name" value="Znf_FLYWCH"/>
</dbReference>
<keyword evidence="2" id="KW-0863">Zinc-finger</keyword>
<reference evidence="6 7" key="1">
    <citation type="journal article" date="2015" name="Nat. Commun.">
        <title>Lucilia cuprina genome unlocks parasitic fly biology to underpin future interventions.</title>
        <authorList>
            <person name="Anstead C.A."/>
            <person name="Korhonen P.K."/>
            <person name="Young N.D."/>
            <person name="Hall R.S."/>
            <person name="Jex A.R."/>
            <person name="Murali S.C."/>
            <person name="Hughes D.S."/>
            <person name="Lee S.F."/>
            <person name="Perry T."/>
            <person name="Stroehlein A.J."/>
            <person name="Ansell B.R."/>
            <person name="Breugelmans B."/>
            <person name="Hofmann A."/>
            <person name="Qu J."/>
            <person name="Dugan S."/>
            <person name="Lee S.L."/>
            <person name="Chao H."/>
            <person name="Dinh H."/>
            <person name="Han Y."/>
            <person name="Doddapaneni H.V."/>
            <person name="Worley K.C."/>
            <person name="Muzny D.M."/>
            <person name="Ioannidis P."/>
            <person name="Waterhouse R.M."/>
            <person name="Zdobnov E.M."/>
            <person name="James P.J."/>
            <person name="Bagnall N.H."/>
            <person name="Kotze A.C."/>
            <person name="Gibbs R.A."/>
            <person name="Richards S."/>
            <person name="Batterham P."/>
            <person name="Gasser R.B."/>
        </authorList>
    </citation>
    <scope>NUCLEOTIDE SEQUENCE [LARGE SCALE GENOMIC DNA]</scope>
    <source>
        <strain evidence="6 7">LS</strain>
        <tissue evidence="6">Full body</tissue>
    </source>
</reference>
<keyword evidence="7" id="KW-1185">Reference proteome</keyword>
<evidence type="ECO:0000256" key="3">
    <source>
        <dbReference type="ARBA" id="ARBA00022833"/>
    </source>
</evidence>
<keyword evidence="3" id="KW-0862">Zinc</keyword>
<evidence type="ECO:0000313" key="7">
    <source>
        <dbReference type="Proteomes" id="UP000037069"/>
    </source>
</evidence>
<feature type="domain" description="FLYWCH-type" evidence="5">
    <location>
        <begin position="86"/>
        <end position="149"/>
    </location>
</feature>
<keyword evidence="1" id="KW-0479">Metal-binding</keyword>
<dbReference type="AlphaFoldDB" id="A0A0L0CH24"/>
<proteinExistence type="predicted"/>
<dbReference type="Pfam" id="PF04500">
    <property type="entry name" value="FLYWCH"/>
    <property type="match status" value="1"/>
</dbReference>
<evidence type="ECO:0000256" key="1">
    <source>
        <dbReference type="ARBA" id="ARBA00022723"/>
    </source>
</evidence>
<dbReference type="Proteomes" id="UP000037069">
    <property type="component" value="Unassembled WGS sequence"/>
</dbReference>
<accession>A0A0L0CH24</accession>
<dbReference type="OrthoDB" id="2311693at2759"/>
<evidence type="ECO:0000313" key="6">
    <source>
        <dbReference type="EMBL" id="KNC31536.1"/>
    </source>
</evidence>
<evidence type="ECO:0000256" key="2">
    <source>
        <dbReference type="ARBA" id="ARBA00022771"/>
    </source>
</evidence>
<name>A0A0L0CH24_LUCCU</name>
<comment type="caution">
    <text evidence="6">The sequence shown here is derived from an EMBL/GenBank/DDBJ whole genome shotgun (WGS) entry which is preliminary data.</text>
</comment>
<sequence>MKIFIPNACIYTSRLSDLVFGLENLEKVAKSGSKDYLKLLNEDILKSMITHVVQVFTLRGETIDSNMVKHIKYIFEDKNATTYIQYSTTQRGRVMLIYNGYRYVENRQSHKNIFWRCSRYVKYGCRATVVTSKVNDDVSIRVAGSPHTHDPEMKTDNLIEMTPDFSIEDTLKIRSFTGSGALDDFRKPLNLPKILDGKFYSDIRPHPKTPGGIQATCTTCYGTISGTTKSTGNFLSHIKRRHKELLPSCQLYCSAKNLSCFNQSDLKFPANFPMSLTSSPVPLMLAYTSGGGSGKEQSASCVTTATSIMGGTTTTTNSNAMPSIPAFLRSDSSSSSTTNNMGINPANGVFKQSPPH</sequence>
<organism evidence="6 7">
    <name type="scientific">Lucilia cuprina</name>
    <name type="common">Green bottle fly</name>
    <name type="synonym">Australian sheep blowfly</name>
    <dbReference type="NCBI Taxonomy" id="7375"/>
    <lineage>
        <taxon>Eukaryota</taxon>
        <taxon>Metazoa</taxon>
        <taxon>Ecdysozoa</taxon>
        <taxon>Arthropoda</taxon>
        <taxon>Hexapoda</taxon>
        <taxon>Insecta</taxon>
        <taxon>Pterygota</taxon>
        <taxon>Neoptera</taxon>
        <taxon>Endopterygota</taxon>
        <taxon>Diptera</taxon>
        <taxon>Brachycera</taxon>
        <taxon>Muscomorpha</taxon>
        <taxon>Oestroidea</taxon>
        <taxon>Calliphoridae</taxon>
        <taxon>Luciliinae</taxon>
        <taxon>Lucilia</taxon>
    </lineage>
</organism>
<dbReference type="GO" id="GO:0008270">
    <property type="term" value="F:zinc ion binding"/>
    <property type="evidence" value="ECO:0007669"/>
    <property type="project" value="UniProtKB-KW"/>
</dbReference>
<evidence type="ECO:0000259" key="5">
    <source>
        <dbReference type="Pfam" id="PF04500"/>
    </source>
</evidence>
<protein>
    <recommendedName>
        <fullName evidence="5">FLYWCH-type domain-containing protein</fullName>
    </recommendedName>
</protein>
<gene>
    <name evidence="6" type="ORF">FF38_12840</name>
</gene>
<evidence type="ECO:0000256" key="4">
    <source>
        <dbReference type="SAM" id="MobiDB-lite"/>
    </source>
</evidence>
<feature type="region of interest" description="Disordered" evidence="4">
    <location>
        <begin position="313"/>
        <end position="356"/>
    </location>
</feature>